<dbReference type="InterPro" id="IPR002698">
    <property type="entry name" value="FTHF_cligase"/>
</dbReference>
<evidence type="ECO:0000313" key="7">
    <source>
        <dbReference type="Proteomes" id="UP000280296"/>
    </source>
</evidence>
<comment type="cofactor">
    <cofactor evidence="5">
        <name>Mg(2+)</name>
        <dbReference type="ChEBI" id="CHEBI:18420"/>
    </cofactor>
</comment>
<dbReference type="Proteomes" id="UP000280296">
    <property type="component" value="Unassembled WGS sequence"/>
</dbReference>
<dbReference type="RefSeq" id="WP_126723587.1">
    <property type="nucleotide sequence ID" value="NZ_RYZH01000002.1"/>
</dbReference>
<keyword evidence="5" id="KW-0460">Magnesium</keyword>
<dbReference type="PANTHER" id="PTHR23407:SF1">
    <property type="entry name" value="5-FORMYLTETRAHYDROFOLATE CYCLO-LIGASE"/>
    <property type="match status" value="1"/>
</dbReference>
<keyword evidence="5" id="KW-0479">Metal-binding</keyword>
<sequence length="210" mass="23513">MNDSAERIRAAKRRLRREVVDRVLGMEPGIRGEEERELDRLFPTLPGLEAARTVLLYVSHLPEEFETRGMIAWALGQGKDVACPRVDRQDRSLRLCRVTDPDRDLVPGPFGIPEPSAGAMELDPVRIDWVLVPGIAFDGQGGRLGRGAGHYDRLLPRLRPEVPRLALVLDPQWVDVIPTAMHDQPVDGVVGVHRRWLGSTRTGEQAECPR</sequence>
<dbReference type="InterPro" id="IPR037171">
    <property type="entry name" value="NagB/RpiA_transferase-like"/>
</dbReference>
<dbReference type="PANTHER" id="PTHR23407">
    <property type="entry name" value="ATPASE INHIBITOR/5-FORMYLTETRAHYDROFOLATE CYCLO-LIGASE"/>
    <property type="match status" value="1"/>
</dbReference>
<protein>
    <recommendedName>
        <fullName evidence="5">5-formyltetrahydrofolate cyclo-ligase</fullName>
        <ecNumber evidence="5">6.3.3.2</ecNumber>
    </recommendedName>
</protein>
<accession>A0A432MPW0</accession>
<dbReference type="AlphaFoldDB" id="A0A432MPW0"/>
<evidence type="ECO:0000256" key="3">
    <source>
        <dbReference type="ARBA" id="ARBA00022840"/>
    </source>
</evidence>
<keyword evidence="2 4" id="KW-0547">Nucleotide-binding</keyword>
<feature type="binding site" evidence="4">
    <location>
        <begin position="12"/>
        <end position="16"/>
    </location>
    <ligand>
        <name>ATP</name>
        <dbReference type="ChEBI" id="CHEBI:30616"/>
    </ligand>
</feature>
<feature type="binding site" evidence="4">
    <location>
        <position position="64"/>
    </location>
    <ligand>
        <name>substrate</name>
    </ligand>
</feature>
<dbReference type="Gene3D" id="3.40.50.10420">
    <property type="entry name" value="NagB/RpiA/CoA transferase-like"/>
    <property type="match status" value="1"/>
</dbReference>
<dbReference type="EC" id="6.3.3.2" evidence="5"/>
<keyword evidence="6" id="KW-0436">Ligase</keyword>
<feature type="binding site" evidence="4">
    <location>
        <position position="58"/>
    </location>
    <ligand>
        <name>substrate</name>
    </ligand>
</feature>
<dbReference type="SUPFAM" id="SSF100950">
    <property type="entry name" value="NagB/RpiA/CoA transferase-like"/>
    <property type="match status" value="1"/>
</dbReference>
<comment type="catalytic activity">
    <reaction evidence="5">
        <text>(6S)-5-formyl-5,6,7,8-tetrahydrofolate + ATP = (6R)-5,10-methenyltetrahydrofolate + ADP + phosphate</text>
        <dbReference type="Rhea" id="RHEA:10488"/>
        <dbReference type="ChEBI" id="CHEBI:30616"/>
        <dbReference type="ChEBI" id="CHEBI:43474"/>
        <dbReference type="ChEBI" id="CHEBI:57455"/>
        <dbReference type="ChEBI" id="CHEBI:57457"/>
        <dbReference type="ChEBI" id="CHEBI:456216"/>
        <dbReference type="EC" id="6.3.3.2"/>
    </reaction>
</comment>
<evidence type="ECO:0000256" key="5">
    <source>
        <dbReference type="RuleBase" id="RU361279"/>
    </source>
</evidence>
<dbReference type="GO" id="GO:0035999">
    <property type="term" value="P:tetrahydrofolate interconversion"/>
    <property type="evidence" value="ECO:0007669"/>
    <property type="project" value="TreeGrafter"/>
</dbReference>
<evidence type="ECO:0000256" key="1">
    <source>
        <dbReference type="ARBA" id="ARBA00010638"/>
    </source>
</evidence>
<dbReference type="InterPro" id="IPR024185">
    <property type="entry name" value="FTHF_cligase-like_sf"/>
</dbReference>
<keyword evidence="3 4" id="KW-0067">ATP-binding</keyword>
<keyword evidence="7" id="KW-1185">Reference proteome</keyword>
<dbReference type="PIRSF" id="PIRSF006806">
    <property type="entry name" value="FTHF_cligase"/>
    <property type="match status" value="1"/>
</dbReference>
<feature type="binding site" evidence="4">
    <location>
        <begin position="143"/>
        <end position="151"/>
    </location>
    <ligand>
        <name>ATP</name>
        <dbReference type="ChEBI" id="CHEBI:30616"/>
    </ligand>
</feature>
<dbReference type="GO" id="GO:0005524">
    <property type="term" value="F:ATP binding"/>
    <property type="evidence" value="ECO:0007669"/>
    <property type="project" value="UniProtKB-KW"/>
</dbReference>
<comment type="caution">
    <text evidence="6">The sequence shown here is derived from an EMBL/GenBank/DDBJ whole genome shotgun (WGS) entry which is preliminary data.</text>
</comment>
<dbReference type="OrthoDB" id="9801938at2"/>
<gene>
    <name evidence="6" type="ORF">TsocGM_01705</name>
</gene>
<dbReference type="Pfam" id="PF01812">
    <property type="entry name" value="5-FTHF_cyc-lig"/>
    <property type="match status" value="1"/>
</dbReference>
<dbReference type="NCBIfam" id="TIGR02727">
    <property type="entry name" value="MTHFS_bact"/>
    <property type="match status" value="1"/>
</dbReference>
<comment type="similarity">
    <text evidence="1 5">Belongs to the 5-formyltetrahydrofolate cyclo-ligase family.</text>
</comment>
<reference evidence="6 7" key="2">
    <citation type="submission" date="2019-01" db="EMBL/GenBank/DDBJ databases">
        <title>Tautonia sociabilis, a novel thermotolerant planctomycete of Isosphaeraceae family, isolated from a 4000 m deep subterranean habitat.</title>
        <authorList>
            <person name="Kovaleva O.L."/>
            <person name="Elcheninov A.G."/>
            <person name="Van Heerden E."/>
            <person name="Toshchakov S.V."/>
            <person name="Novikov A."/>
            <person name="Bonch-Osmolovskaya E.A."/>
            <person name="Kublanov I.V."/>
        </authorList>
    </citation>
    <scope>NUCLEOTIDE SEQUENCE [LARGE SCALE GENOMIC DNA]</scope>
    <source>
        <strain evidence="6 7">GM2012</strain>
    </source>
</reference>
<dbReference type="GO" id="GO:0009396">
    <property type="term" value="P:folic acid-containing compound biosynthetic process"/>
    <property type="evidence" value="ECO:0007669"/>
    <property type="project" value="TreeGrafter"/>
</dbReference>
<dbReference type="GO" id="GO:0046872">
    <property type="term" value="F:metal ion binding"/>
    <property type="evidence" value="ECO:0007669"/>
    <property type="project" value="UniProtKB-KW"/>
</dbReference>
<proteinExistence type="inferred from homology"/>
<dbReference type="GO" id="GO:0030272">
    <property type="term" value="F:5-formyltetrahydrofolate cyclo-ligase activity"/>
    <property type="evidence" value="ECO:0007669"/>
    <property type="project" value="UniProtKB-EC"/>
</dbReference>
<organism evidence="6 7">
    <name type="scientific">Tautonia sociabilis</name>
    <dbReference type="NCBI Taxonomy" id="2080755"/>
    <lineage>
        <taxon>Bacteria</taxon>
        <taxon>Pseudomonadati</taxon>
        <taxon>Planctomycetota</taxon>
        <taxon>Planctomycetia</taxon>
        <taxon>Isosphaerales</taxon>
        <taxon>Isosphaeraceae</taxon>
        <taxon>Tautonia</taxon>
    </lineage>
</organism>
<name>A0A432MPW0_9BACT</name>
<dbReference type="EMBL" id="RYZH01000002">
    <property type="protein sequence ID" value="RUL89511.1"/>
    <property type="molecule type" value="Genomic_DNA"/>
</dbReference>
<evidence type="ECO:0000313" key="6">
    <source>
        <dbReference type="EMBL" id="RUL89511.1"/>
    </source>
</evidence>
<evidence type="ECO:0000256" key="2">
    <source>
        <dbReference type="ARBA" id="ARBA00022741"/>
    </source>
</evidence>
<reference evidence="6 7" key="1">
    <citation type="submission" date="2018-12" db="EMBL/GenBank/DDBJ databases">
        <authorList>
            <person name="Toschakov S.V."/>
        </authorList>
    </citation>
    <scope>NUCLEOTIDE SEQUENCE [LARGE SCALE GENOMIC DNA]</scope>
    <source>
        <strain evidence="6 7">GM2012</strain>
    </source>
</reference>
<evidence type="ECO:0000256" key="4">
    <source>
        <dbReference type="PIRSR" id="PIRSR006806-1"/>
    </source>
</evidence>